<gene>
    <name evidence="8" type="ORF">VNI00_010171</name>
</gene>
<reference evidence="8 9" key="1">
    <citation type="submission" date="2024-01" db="EMBL/GenBank/DDBJ databases">
        <title>A draft genome for a cacao thread blight-causing isolate of Paramarasmius palmivorus.</title>
        <authorList>
            <person name="Baruah I.K."/>
            <person name="Bukari Y."/>
            <person name="Amoako-Attah I."/>
            <person name="Meinhardt L.W."/>
            <person name="Bailey B.A."/>
            <person name="Cohen S.P."/>
        </authorList>
    </citation>
    <scope>NUCLEOTIDE SEQUENCE [LARGE SCALE GENOMIC DNA]</scope>
    <source>
        <strain evidence="8 9">GH-12</strain>
    </source>
</reference>
<dbReference type="GO" id="GO:0005737">
    <property type="term" value="C:cytoplasm"/>
    <property type="evidence" value="ECO:0007669"/>
    <property type="project" value="TreeGrafter"/>
</dbReference>
<dbReference type="PANTHER" id="PTHR42940">
    <property type="entry name" value="ALCOHOL DEHYDROGENASE 1-RELATED"/>
    <property type="match status" value="1"/>
</dbReference>
<dbReference type="AlphaFoldDB" id="A0AAW0CJ03"/>
<evidence type="ECO:0000256" key="2">
    <source>
        <dbReference type="ARBA" id="ARBA00008072"/>
    </source>
</evidence>
<proteinExistence type="inferred from homology"/>
<dbReference type="Proteomes" id="UP001383192">
    <property type="component" value="Unassembled WGS sequence"/>
</dbReference>
<dbReference type="PANTHER" id="PTHR42940:SF8">
    <property type="entry name" value="VACUOLAR PROTEIN SORTING-ASSOCIATED PROTEIN 11"/>
    <property type="match status" value="1"/>
</dbReference>
<evidence type="ECO:0000256" key="1">
    <source>
        <dbReference type="ARBA" id="ARBA00001947"/>
    </source>
</evidence>
<evidence type="ECO:0000313" key="9">
    <source>
        <dbReference type="Proteomes" id="UP001383192"/>
    </source>
</evidence>
<dbReference type="GO" id="GO:0004022">
    <property type="term" value="F:alcohol dehydrogenase (NAD+) activity"/>
    <property type="evidence" value="ECO:0007669"/>
    <property type="project" value="TreeGrafter"/>
</dbReference>
<dbReference type="InterPro" id="IPR013154">
    <property type="entry name" value="ADH-like_N"/>
</dbReference>
<evidence type="ECO:0000256" key="5">
    <source>
        <dbReference type="ARBA" id="ARBA00023002"/>
    </source>
</evidence>
<evidence type="ECO:0000256" key="4">
    <source>
        <dbReference type="ARBA" id="ARBA00022833"/>
    </source>
</evidence>
<comment type="similarity">
    <text evidence="2 6">Belongs to the zinc-containing alcohol dehydrogenase family.</text>
</comment>
<dbReference type="SUPFAM" id="SSF51735">
    <property type="entry name" value="NAD(P)-binding Rossmann-fold domains"/>
    <property type="match status" value="1"/>
</dbReference>
<keyword evidence="4 6" id="KW-0862">Zinc</keyword>
<keyword evidence="3 6" id="KW-0479">Metal-binding</keyword>
<dbReference type="InterPro" id="IPR013149">
    <property type="entry name" value="ADH-like_C"/>
</dbReference>
<evidence type="ECO:0000256" key="6">
    <source>
        <dbReference type="RuleBase" id="RU361277"/>
    </source>
</evidence>
<keyword evidence="5" id="KW-0560">Oxidoreductase</keyword>
<dbReference type="SMART" id="SM00829">
    <property type="entry name" value="PKS_ER"/>
    <property type="match status" value="1"/>
</dbReference>
<feature type="domain" description="Enoyl reductase (ER)" evidence="7">
    <location>
        <begin position="18"/>
        <end position="346"/>
    </location>
</feature>
<protein>
    <recommendedName>
        <fullName evidence="7">Enoyl reductase (ER) domain-containing protein</fullName>
    </recommendedName>
</protein>
<dbReference type="Gene3D" id="3.40.50.720">
    <property type="entry name" value="NAD(P)-binding Rossmann-like Domain"/>
    <property type="match status" value="1"/>
</dbReference>
<dbReference type="Pfam" id="PF00107">
    <property type="entry name" value="ADH_zinc_N"/>
    <property type="match status" value="1"/>
</dbReference>
<organism evidence="8 9">
    <name type="scientific">Paramarasmius palmivorus</name>
    <dbReference type="NCBI Taxonomy" id="297713"/>
    <lineage>
        <taxon>Eukaryota</taxon>
        <taxon>Fungi</taxon>
        <taxon>Dikarya</taxon>
        <taxon>Basidiomycota</taxon>
        <taxon>Agaricomycotina</taxon>
        <taxon>Agaricomycetes</taxon>
        <taxon>Agaricomycetidae</taxon>
        <taxon>Agaricales</taxon>
        <taxon>Marasmiineae</taxon>
        <taxon>Marasmiaceae</taxon>
        <taxon>Paramarasmius</taxon>
    </lineage>
</organism>
<evidence type="ECO:0000259" key="7">
    <source>
        <dbReference type="SMART" id="SM00829"/>
    </source>
</evidence>
<dbReference type="Gene3D" id="3.90.180.10">
    <property type="entry name" value="Medium-chain alcohol dehydrogenases, catalytic domain"/>
    <property type="match status" value="1"/>
</dbReference>
<evidence type="ECO:0000256" key="3">
    <source>
        <dbReference type="ARBA" id="ARBA00022723"/>
    </source>
</evidence>
<evidence type="ECO:0000313" key="8">
    <source>
        <dbReference type="EMBL" id="KAK7039266.1"/>
    </source>
</evidence>
<keyword evidence="9" id="KW-1185">Reference proteome</keyword>
<sequence>MSHTVIPKTMFGALYEPGNQNLAIERHHPVPKPGKGEVLIKISASGVCHSDVTLLSGLSLDVRKYILGHEICGVPVELGEGVDPHTVKKGKHYSILALHPCVKSVGGLPAAFTSTGIGLDGGFAPFVLVKQNQLVEVPNGVPVEVAAVGADAGVTAYNAVHNTAGITHGTHFRVLIFGIGGLGHLAVQYAKHFGATVYACDIKPEARELAVELGAVKAFDLIELDQATKNGFTVDITIDFVASSQTFNFSLAALAGNAAVSFPSTAKAVLVGISPDTLAVSEFSFLANGTQGILPSLYGSRDDLKAVLDLFANGAVRAVVTKEPLEKVQKVINELRASEYIGRKVVVPFESTF</sequence>
<dbReference type="PROSITE" id="PS00059">
    <property type="entry name" value="ADH_ZINC"/>
    <property type="match status" value="1"/>
</dbReference>
<dbReference type="SUPFAM" id="SSF50129">
    <property type="entry name" value="GroES-like"/>
    <property type="match status" value="1"/>
</dbReference>
<comment type="cofactor">
    <cofactor evidence="1 6">
        <name>Zn(2+)</name>
        <dbReference type="ChEBI" id="CHEBI:29105"/>
    </cofactor>
</comment>
<dbReference type="InterPro" id="IPR036291">
    <property type="entry name" value="NAD(P)-bd_dom_sf"/>
</dbReference>
<dbReference type="InterPro" id="IPR020843">
    <property type="entry name" value="ER"/>
</dbReference>
<dbReference type="EMBL" id="JAYKXP010000039">
    <property type="protein sequence ID" value="KAK7039266.1"/>
    <property type="molecule type" value="Genomic_DNA"/>
</dbReference>
<dbReference type="GO" id="GO:0008270">
    <property type="term" value="F:zinc ion binding"/>
    <property type="evidence" value="ECO:0007669"/>
    <property type="project" value="InterPro"/>
</dbReference>
<name>A0AAW0CJ03_9AGAR</name>
<dbReference type="Pfam" id="PF08240">
    <property type="entry name" value="ADH_N"/>
    <property type="match status" value="1"/>
</dbReference>
<dbReference type="InterPro" id="IPR011032">
    <property type="entry name" value="GroES-like_sf"/>
</dbReference>
<dbReference type="InterPro" id="IPR002328">
    <property type="entry name" value="ADH_Zn_CS"/>
</dbReference>
<comment type="caution">
    <text evidence="8">The sequence shown here is derived from an EMBL/GenBank/DDBJ whole genome shotgun (WGS) entry which is preliminary data.</text>
</comment>
<accession>A0AAW0CJ03</accession>